<reference evidence="1" key="2">
    <citation type="submission" date="2015-06" db="UniProtKB">
        <authorList>
            <consortium name="EnsemblPlants"/>
        </authorList>
    </citation>
    <scope>IDENTIFICATION</scope>
    <source>
        <strain evidence="1">DM1-3 516 R44</strain>
    </source>
</reference>
<evidence type="ECO:0008006" key="3">
    <source>
        <dbReference type="Google" id="ProtNLM"/>
    </source>
</evidence>
<dbReference type="HOGENOM" id="CLU_1629939_0_0_1"/>
<reference evidence="2" key="1">
    <citation type="journal article" date="2011" name="Nature">
        <title>Genome sequence and analysis of the tuber crop potato.</title>
        <authorList>
            <consortium name="The Potato Genome Sequencing Consortium"/>
        </authorList>
    </citation>
    <scope>NUCLEOTIDE SEQUENCE [LARGE SCALE GENOMIC DNA]</scope>
    <source>
        <strain evidence="2">cv. DM1-3 516 R44</strain>
    </source>
</reference>
<evidence type="ECO:0000313" key="1">
    <source>
        <dbReference type="EnsemblPlants" id="PGSC0003DMT400096053"/>
    </source>
</evidence>
<organism evidence="1 2">
    <name type="scientific">Solanum tuberosum</name>
    <name type="common">Potato</name>
    <dbReference type="NCBI Taxonomy" id="4113"/>
    <lineage>
        <taxon>Eukaryota</taxon>
        <taxon>Viridiplantae</taxon>
        <taxon>Streptophyta</taxon>
        <taxon>Embryophyta</taxon>
        <taxon>Tracheophyta</taxon>
        <taxon>Spermatophyta</taxon>
        <taxon>Magnoliopsida</taxon>
        <taxon>eudicotyledons</taxon>
        <taxon>Gunneridae</taxon>
        <taxon>Pentapetalae</taxon>
        <taxon>asterids</taxon>
        <taxon>lamiids</taxon>
        <taxon>Solanales</taxon>
        <taxon>Solanaceae</taxon>
        <taxon>Solanoideae</taxon>
        <taxon>Solaneae</taxon>
        <taxon>Solanum</taxon>
    </lineage>
</organism>
<dbReference type="EnsemblPlants" id="PGSC0003DMT400096053">
    <property type="protein sequence ID" value="PGSC0003DMT400096053"/>
    <property type="gene ID" value="PGSC0003DMG400045624"/>
</dbReference>
<protein>
    <recommendedName>
        <fullName evidence="3">Gag-pol polyprotein</fullName>
    </recommendedName>
</protein>
<name>M1DXM0_SOLTU</name>
<sequence length="163" mass="17566">MQHTSTIVVSSRPTFPDNKYCSIPKATAFSSLLVSIFTTSLLKDGSLIEAVQSCSPHPILLGIDENSYNRACFCPGIFEVYACGGGSSASSARGPSFVVPEKDMTTRRANAIRVEGENVDQEVPPQSPIDPLNENVTNEEFRLAFQVLAQAVMAEANREVVAP</sequence>
<dbReference type="Proteomes" id="UP000011115">
    <property type="component" value="Unassembled WGS sequence"/>
</dbReference>
<dbReference type="Gramene" id="PGSC0003DMT400096053">
    <property type="protein sequence ID" value="PGSC0003DMT400096053"/>
    <property type="gene ID" value="PGSC0003DMG400045624"/>
</dbReference>
<evidence type="ECO:0000313" key="2">
    <source>
        <dbReference type="Proteomes" id="UP000011115"/>
    </source>
</evidence>
<proteinExistence type="predicted"/>
<keyword evidence="2" id="KW-1185">Reference proteome</keyword>
<accession>M1DXM0</accession>
<dbReference type="AlphaFoldDB" id="M1DXM0"/>
<dbReference type="InParanoid" id="M1DXM0"/>
<dbReference type="PaxDb" id="4113-PGSC0003DMT400096053"/>